<evidence type="ECO:0000313" key="4">
    <source>
        <dbReference type="Proteomes" id="UP001055200"/>
    </source>
</evidence>
<evidence type="ECO:0000313" key="3">
    <source>
        <dbReference type="EMBL" id="ULN52948.1"/>
    </source>
</evidence>
<keyword evidence="1" id="KW-0472">Membrane</keyword>
<dbReference type="RefSeq" id="WP_240171207.1">
    <property type="nucleotide sequence ID" value="NZ_CP092365.1"/>
</dbReference>
<keyword evidence="1" id="KW-1133">Transmembrane helix</keyword>
<name>A0ABY3U248_9MYCO</name>
<keyword evidence="1" id="KW-0812">Transmembrane</keyword>
<keyword evidence="4" id="KW-1185">Reference proteome</keyword>
<proteinExistence type="predicted"/>
<feature type="domain" description="DUF2231" evidence="2">
    <location>
        <begin position="6"/>
        <end position="150"/>
    </location>
</feature>
<evidence type="ECO:0000256" key="1">
    <source>
        <dbReference type="SAM" id="Phobius"/>
    </source>
</evidence>
<dbReference type="InterPro" id="IPR019251">
    <property type="entry name" value="DUF2231_TM"/>
</dbReference>
<gene>
    <name evidence="3" type="ORF">MIU77_00705</name>
</gene>
<feature type="transmembrane region" description="Helical" evidence="1">
    <location>
        <begin position="12"/>
        <end position="34"/>
    </location>
</feature>
<feature type="transmembrane region" description="Helical" evidence="1">
    <location>
        <begin position="87"/>
        <end position="106"/>
    </location>
</feature>
<sequence>MSVIDGLPAHILLNHFAVVLMPLTAVLAILCAVWPAARRRLVWLVLVLGVGTAVATVLTVKSGQWLIDHADQQSAMMDHHAELGDTMGYFAAALLVAVILLAVLHVRQHREATLAPVAHALIVALVLAASAASLVQVYRTGDSGARAAWGSFVPSISG</sequence>
<feature type="transmembrane region" description="Helical" evidence="1">
    <location>
        <begin position="41"/>
        <end position="67"/>
    </location>
</feature>
<protein>
    <recommendedName>
        <fullName evidence="2">DUF2231 domain-containing protein</fullName>
    </recommendedName>
</protein>
<dbReference type="EMBL" id="CP092365">
    <property type="protein sequence ID" value="ULN52948.1"/>
    <property type="molecule type" value="Genomic_DNA"/>
</dbReference>
<feature type="transmembrane region" description="Helical" evidence="1">
    <location>
        <begin position="118"/>
        <end position="138"/>
    </location>
</feature>
<dbReference type="Proteomes" id="UP001055200">
    <property type="component" value="Chromosome"/>
</dbReference>
<evidence type="ECO:0000259" key="2">
    <source>
        <dbReference type="Pfam" id="PF09990"/>
    </source>
</evidence>
<dbReference type="Pfam" id="PF09990">
    <property type="entry name" value="DUF2231"/>
    <property type="match status" value="1"/>
</dbReference>
<reference evidence="3" key="1">
    <citation type="submission" date="2022-08" db="EMBL/GenBank/DDBJ databases">
        <title>Complete genome sequence of 14 non-tuberculosis mycobacteria type-strains.</title>
        <authorList>
            <person name="Igarashi Y."/>
            <person name="Osugi A."/>
            <person name="Mitarai S."/>
        </authorList>
    </citation>
    <scope>NUCLEOTIDE SEQUENCE</scope>
    <source>
        <strain evidence="3">DSM 45575</strain>
    </source>
</reference>
<organism evidence="3 4">
    <name type="scientific">Mycolicibacillus parakoreensis</name>
    <dbReference type="NCBI Taxonomy" id="1069221"/>
    <lineage>
        <taxon>Bacteria</taxon>
        <taxon>Bacillati</taxon>
        <taxon>Actinomycetota</taxon>
        <taxon>Actinomycetes</taxon>
        <taxon>Mycobacteriales</taxon>
        <taxon>Mycobacteriaceae</taxon>
        <taxon>Mycolicibacillus</taxon>
    </lineage>
</organism>
<accession>A0ABY3U248</accession>